<feature type="transmembrane region" description="Helical" evidence="2">
    <location>
        <begin position="274"/>
        <end position="295"/>
    </location>
</feature>
<accession>A0A2T7P2N2</accession>
<feature type="transmembrane region" description="Helical" evidence="2">
    <location>
        <begin position="341"/>
        <end position="364"/>
    </location>
</feature>
<keyword evidence="2" id="KW-0472">Membrane</keyword>
<dbReference type="OrthoDB" id="6158786at2759"/>
<keyword evidence="2" id="KW-1133">Transmembrane helix</keyword>
<sequence length="407" mass="46565">MTKYYMYAKLLLLKPGQPLSTLHPENRKEFSYSPELISAFGHGISCNKDRTVMVVWKKSGRREMSIFMQPSIIKSSSFFVGAFKGDVEAIHVESNRSHATWNLTVGVPEINQYLISAVNETARFYDSRIFPPSTTKSLFFPALAKDSAIMMVMVSYRSCKHLYMDITAGVSLIRVKVLHSRLFVEYWDLIYDFPMKKMYTRNQTINYATGTSCTSDRYMLTRFLQSESNPLGKVFWVGRLEPVGYLLDSCAPKNSSFYDLNEFPRLTDCFLNTVLVWVPCAFLWCPLPFYLVVLARKGEVTPLHVTWLNSAKTCFSMVLSMVALVSLIQDFKLLTDSGSDVLPVVIYLASALRLVTYMCTAFLTQHERRRHVITSDLQFVFWTLLTLCDVVPFYTAIIEESILSNES</sequence>
<evidence type="ECO:0000259" key="3">
    <source>
        <dbReference type="Pfam" id="PF24357"/>
    </source>
</evidence>
<dbReference type="InterPro" id="IPR056227">
    <property type="entry name" value="TMD0_ABC"/>
</dbReference>
<feature type="transmembrane region" description="Helical" evidence="2">
    <location>
        <begin position="307"/>
        <end position="329"/>
    </location>
</feature>
<proteinExistence type="predicted"/>
<dbReference type="AlphaFoldDB" id="A0A2T7P2N2"/>
<evidence type="ECO:0000256" key="2">
    <source>
        <dbReference type="SAM" id="Phobius"/>
    </source>
</evidence>
<gene>
    <name evidence="4" type="ORF">C0Q70_12835</name>
</gene>
<dbReference type="Pfam" id="PF24357">
    <property type="entry name" value="TMD0_ABC"/>
    <property type="match status" value="1"/>
</dbReference>
<feature type="transmembrane region" description="Helical" evidence="2">
    <location>
        <begin position="376"/>
        <end position="397"/>
    </location>
</feature>
<reference evidence="4 5" key="1">
    <citation type="submission" date="2018-04" db="EMBL/GenBank/DDBJ databases">
        <title>The genome of golden apple snail Pomacea canaliculata provides insight into stress tolerance and invasive adaptation.</title>
        <authorList>
            <person name="Liu C."/>
            <person name="Liu B."/>
            <person name="Ren Y."/>
            <person name="Zhang Y."/>
            <person name="Wang H."/>
            <person name="Li S."/>
            <person name="Jiang F."/>
            <person name="Yin L."/>
            <person name="Zhang G."/>
            <person name="Qian W."/>
            <person name="Fan W."/>
        </authorList>
    </citation>
    <scope>NUCLEOTIDE SEQUENCE [LARGE SCALE GENOMIC DNA]</scope>
    <source>
        <strain evidence="4">SZHN2017</strain>
        <tissue evidence="4">Muscle</tissue>
    </source>
</reference>
<comment type="caution">
    <text evidence="4">The sequence shown here is derived from an EMBL/GenBank/DDBJ whole genome shotgun (WGS) entry which is preliminary data.</text>
</comment>
<protein>
    <recommendedName>
        <fullName evidence="3">ABC transporter TMD0 domain-containing protein</fullName>
    </recommendedName>
</protein>
<feature type="domain" description="ABC transporter TMD0" evidence="3">
    <location>
        <begin position="265"/>
        <end position="402"/>
    </location>
</feature>
<evidence type="ECO:0000313" key="5">
    <source>
        <dbReference type="Proteomes" id="UP000245119"/>
    </source>
</evidence>
<dbReference type="EMBL" id="PZQS01000007">
    <property type="protein sequence ID" value="PVD27668.1"/>
    <property type="molecule type" value="Genomic_DNA"/>
</dbReference>
<keyword evidence="2" id="KW-0812">Transmembrane</keyword>
<dbReference type="Proteomes" id="UP000245119">
    <property type="component" value="Linkage Group LG7"/>
</dbReference>
<name>A0A2T7P2N2_POMCA</name>
<dbReference type="GO" id="GO:0016020">
    <property type="term" value="C:membrane"/>
    <property type="evidence" value="ECO:0007669"/>
    <property type="project" value="UniProtKB-SubCell"/>
</dbReference>
<evidence type="ECO:0000313" key="4">
    <source>
        <dbReference type="EMBL" id="PVD27668.1"/>
    </source>
</evidence>
<evidence type="ECO:0000256" key="1">
    <source>
        <dbReference type="ARBA" id="ARBA00004141"/>
    </source>
</evidence>
<organism evidence="4 5">
    <name type="scientific">Pomacea canaliculata</name>
    <name type="common">Golden apple snail</name>
    <dbReference type="NCBI Taxonomy" id="400727"/>
    <lineage>
        <taxon>Eukaryota</taxon>
        <taxon>Metazoa</taxon>
        <taxon>Spiralia</taxon>
        <taxon>Lophotrochozoa</taxon>
        <taxon>Mollusca</taxon>
        <taxon>Gastropoda</taxon>
        <taxon>Caenogastropoda</taxon>
        <taxon>Architaenioglossa</taxon>
        <taxon>Ampullarioidea</taxon>
        <taxon>Ampullariidae</taxon>
        <taxon>Pomacea</taxon>
    </lineage>
</organism>
<comment type="subcellular location">
    <subcellularLocation>
        <location evidence="1">Membrane</location>
        <topology evidence="1">Multi-pass membrane protein</topology>
    </subcellularLocation>
</comment>
<dbReference type="STRING" id="400727.A0A2T7P2N2"/>
<keyword evidence="5" id="KW-1185">Reference proteome</keyword>